<name>A0A6A4I2V4_9AGAR</name>
<dbReference type="OrthoDB" id="508139at2759"/>
<organism evidence="1 2">
    <name type="scientific">Gymnopus androsaceus JB14</name>
    <dbReference type="NCBI Taxonomy" id="1447944"/>
    <lineage>
        <taxon>Eukaryota</taxon>
        <taxon>Fungi</taxon>
        <taxon>Dikarya</taxon>
        <taxon>Basidiomycota</taxon>
        <taxon>Agaricomycotina</taxon>
        <taxon>Agaricomycetes</taxon>
        <taxon>Agaricomycetidae</taxon>
        <taxon>Agaricales</taxon>
        <taxon>Marasmiineae</taxon>
        <taxon>Omphalotaceae</taxon>
        <taxon>Gymnopus</taxon>
    </lineage>
</organism>
<evidence type="ECO:0000313" key="1">
    <source>
        <dbReference type="EMBL" id="KAE9404741.1"/>
    </source>
</evidence>
<dbReference type="AlphaFoldDB" id="A0A6A4I2V4"/>
<gene>
    <name evidence="1" type="ORF">BT96DRAFT_1016091</name>
</gene>
<sequence length="258" mass="29981">MSKLAQEAVITAQPVCESEPLSLRLKLVADEKWPEDEEESQWLRTLEYSILLPSNQSIGQIIVQVIDRSKTYGSFFDTVENRSGELGLFALLFNREKGRLRASVRKAGTKCWNRNDADIIYRYPMLYIEELVIEHEWRGKGVGSWAVPQLFETDEIKVLESCYISTWPVVLARFEPGYGNPFYRRTKEETEAWEEKELRIIKFYHKIGFRRLGNSMFFCLAKDGTHRSRQIAPEDDAGYIEAIPQNEQEATDMFLANH</sequence>
<keyword evidence="2" id="KW-1185">Reference proteome</keyword>
<dbReference type="Gene3D" id="3.40.630.30">
    <property type="match status" value="1"/>
</dbReference>
<proteinExistence type="predicted"/>
<dbReference type="Proteomes" id="UP000799118">
    <property type="component" value="Unassembled WGS sequence"/>
</dbReference>
<reference evidence="1" key="1">
    <citation type="journal article" date="2019" name="Environ. Microbiol.">
        <title>Fungal ecological strategies reflected in gene transcription - a case study of two litter decomposers.</title>
        <authorList>
            <person name="Barbi F."/>
            <person name="Kohler A."/>
            <person name="Barry K."/>
            <person name="Baskaran P."/>
            <person name="Daum C."/>
            <person name="Fauchery L."/>
            <person name="Ihrmark K."/>
            <person name="Kuo A."/>
            <person name="LaButti K."/>
            <person name="Lipzen A."/>
            <person name="Morin E."/>
            <person name="Grigoriev I.V."/>
            <person name="Henrissat B."/>
            <person name="Lindahl B."/>
            <person name="Martin F."/>
        </authorList>
    </citation>
    <scope>NUCLEOTIDE SEQUENCE</scope>
    <source>
        <strain evidence="1">JB14</strain>
    </source>
</reference>
<accession>A0A6A4I2V4</accession>
<evidence type="ECO:0000313" key="2">
    <source>
        <dbReference type="Proteomes" id="UP000799118"/>
    </source>
</evidence>
<dbReference type="EMBL" id="ML769414">
    <property type="protein sequence ID" value="KAE9404741.1"/>
    <property type="molecule type" value="Genomic_DNA"/>
</dbReference>
<protein>
    <submittedName>
        <fullName evidence="1">Uncharacterized protein</fullName>
    </submittedName>
</protein>